<name>A0A9Q0XQG9_9SAUR</name>
<evidence type="ECO:0008006" key="3">
    <source>
        <dbReference type="Google" id="ProtNLM"/>
    </source>
</evidence>
<dbReference type="CDD" id="cd09275">
    <property type="entry name" value="RNase_HI_RT_DIRS1"/>
    <property type="match status" value="1"/>
</dbReference>
<gene>
    <name evidence="1" type="ORF">JRQ81_019585</name>
</gene>
<dbReference type="SUPFAM" id="SSF56672">
    <property type="entry name" value="DNA/RNA polymerases"/>
    <property type="match status" value="1"/>
</dbReference>
<proteinExistence type="predicted"/>
<evidence type="ECO:0000313" key="1">
    <source>
        <dbReference type="EMBL" id="KAJ7320074.1"/>
    </source>
</evidence>
<dbReference type="InterPro" id="IPR043502">
    <property type="entry name" value="DNA/RNA_pol_sf"/>
</dbReference>
<dbReference type="InterPro" id="IPR052055">
    <property type="entry name" value="Hepadnavirus_pol/RT"/>
</dbReference>
<dbReference type="OrthoDB" id="7756796at2759"/>
<comment type="caution">
    <text evidence="1">The sequence shown here is derived from an EMBL/GenBank/DDBJ whole genome shotgun (WGS) entry which is preliminary data.</text>
</comment>
<keyword evidence="2" id="KW-1185">Reference proteome</keyword>
<organism evidence="1 2">
    <name type="scientific">Phrynocephalus forsythii</name>
    <dbReference type="NCBI Taxonomy" id="171643"/>
    <lineage>
        <taxon>Eukaryota</taxon>
        <taxon>Metazoa</taxon>
        <taxon>Chordata</taxon>
        <taxon>Craniata</taxon>
        <taxon>Vertebrata</taxon>
        <taxon>Euteleostomi</taxon>
        <taxon>Lepidosauria</taxon>
        <taxon>Squamata</taxon>
        <taxon>Bifurcata</taxon>
        <taxon>Unidentata</taxon>
        <taxon>Episquamata</taxon>
        <taxon>Toxicofera</taxon>
        <taxon>Iguania</taxon>
        <taxon>Acrodonta</taxon>
        <taxon>Agamidae</taxon>
        <taxon>Agaminae</taxon>
        <taxon>Phrynocephalus</taxon>
    </lineage>
</organism>
<dbReference type="PANTHER" id="PTHR33050:SF7">
    <property type="entry name" value="RIBONUCLEASE H"/>
    <property type="match status" value="1"/>
</dbReference>
<protein>
    <recommendedName>
        <fullName evidence="3">Reverse transcriptase domain-containing protein</fullName>
    </recommendedName>
</protein>
<sequence length="482" mass="54002">MEEHYLRLMGSFHHRPRLPPGALLQPSSQKLHPDRPVSLPLRGSIFPLKERSHPMYFPGHEISRPLLKILHCSKKGQKSLSYPGPTTFKSIHTPYKVHNGSGSSLSKNLRICIFPYLDDWLVVSPSKEKGQKDIHFFLYTLDTLGLQINVEKSHLCTEQRLTYIGAVLNSSLAPAFPPSHPLEDIASLVATDASIQTWGAVCNHLTINGTLSQTEKYLHTNHLELLAVIKAFKTYLRLLSGQVVQVVTGNTATMHYMNKQGGTHSQGLLLLTVEFWEWCMRHHIYPIAVHLPGKENVADRLSRTTSMSHKWKLHQDVFQSIVRHWGAPELDLLPHQRTRNAPRSARGFSKLRNLCNKSSQQEAGRGRGRGWRNWRLPCCNNRVHPIVELESVTKTIQVLPTAAVVPAAGGERVSPATSTFTTRHYLAASLQSVGDSVGKNICPEDEDDVLSSIMTQAVQAKQDSLNEQAQHMYLAHILTACL</sequence>
<dbReference type="AlphaFoldDB" id="A0A9Q0XQG9"/>
<dbReference type="Proteomes" id="UP001142489">
    <property type="component" value="Unassembled WGS sequence"/>
</dbReference>
<dbReference type="PANTHER" id="PTHR33050">
    <property type="entry name" value="REVERSE TRANSCRIPTASE DOMAIN-CONTAINING PROTEIN"/>
    <property type="match status" value="1"/>
</dbReference>
<evidence type="ECO:0000313" key="2">
    <source>
        <dbReference type="Proteomes" id="UP001142489"/>
    </source>
</evidence>
<dbReference type="Gene3D" id="3.30.70.270">
    <property type="match status" value="1"/>
</dbReference>
<accession>A0A9Q0XQG9</accession>
<dbReference type="InterPro" id="IPR043128">
    <property type="entry name" value="Rev_trsase/Diguanyl_cyclase"/>
</dbReference>
<dbReference type="EMBL" id="JAPFRF010000010">
    <property type="protein sequence ID" value="KAJ7320074.1"/>
    <property type="molecule type" value="Genomic_DNA"/>
</dbReference>
<reference evidence="1" key="1">
    <citation type="journal article" date="2023" name="DNA Res.">
        <title>Chromosome-level genome assembly of Phrynocephalus forsythii using third-generation DNA sequencing and Hi-C analysis.</title>
        <authorList>
            <person name="Qi Y."/>
            <person name="Zhao W."/>
            <person name="Zhao Y."/>
            <person name="Niu C."/>
            <person name="Cao S."/>
            <person name="Zhang Y."/>
        </authorList>
    </citation>
    <scope>NUCLEOTIDE SEQUENCE</scope>
    <source>
        <tissue evidence="1">Muscle</tissue>
    </source>
</reference>